<evidence type="ECO:0000313" key="2">
    <source>
        <dbReference type="Proteomes" id="UP000010798"/>
    </source>
</evidence>
<gene>
    <name evidence="1" type="ordered locus">Sinac_6928</name>
</gene>
<dbReference type="AlphaFoldDB" id="L0DNN6"/>
<dbReference type="RefSeq" id="WP_015250056.1">
    <property type="nucleotide sequence ID" value="NC_019892.1"/>
</dbReference>
<dbReference type="EMBL" id="CP003364">
    <property type="protein sequence ID" value="AGA30984.1"/>
    <property type="molecule type" value="Genomic_DNA"/>
</dbReference>
<reference evidence="1 2" key="1">
    <citation type="submission" date="2012-02" db="EMBL/GenBank/DDBJ databases">
        <title>Complete sequence of chromosome of Singulisphaera acidiphila DSM 18658.</title>
        <authorList>
            <consortium name="US DOE Joint Genome Institute (JGI-PGF)"/>
            <person name="Lucas S."/>
            <person name="Copeland A."/>
            <person name="Lapidus A."/>
            <person name="Glavina del Rio T."/>
            <person name="Dalin E."/>
            <person name="Tice H."/>
            <person name="Bruce D."/>
            <person name="Goodwin L."/>
            <person name="Pitluck S."/>
            <person name="Peters L."/>
            <person name="Ovchinnikova G."/>
            <person name="Chertkov O."/>
            <person name="Kyrpides N."/>
            <person name="Mavromatis K."/>
            <person name="Ivanova N."/>
            <person name="Brettin T."/>
            <person name="Detter J.C."/>
            <person name="Han C."/>
            <person name="Larimer F."/>
            <person name="Land M."/>
            <person name="Hauser L."/>
            <person name="Markowitz V."/>
            <person name="Cheng J.-F."/>
            <person name="Hugenholtz P."/>
            <person name="Woyke T."/>
            <person name="Wu D."/>
            <person name="Tindall B."/>
            <person name="Pomrenke H."/>
            <person name="Brambilla E."/>
            <person name="Klenk H.-P."/>
            <person name="Eisen J.A."/>
        </authorList>
    </citation>
    <scope>NUCLEOTIDE SEQUENCE [LARGE SCALE GENOMIC DNA]</scope>
    <source>
        <strain evidence="2">ATCC BAA-1392 / DSM 18658 / VKM B-2454 / MOB10</strain>
    </source>
</reference>
<dbReference type="Proteomes" id="UP000010798">
    <property type="component" value="Chromosome"/>
</dbReference>
<dbReference type="HOGENOM" id="CLU_2397999_0_0_0"/>
<accession>L0DNN6</accession>
<name>L0DNN6_SINAD</name>
<organism evidence="1 2">
    <name type="scientific">Singulisphaera acidiphila (strain ATCC BAA-1392 / DSM 18658 / VKM B-2454 / MOB10)</name>
    <dbReference type="NCBI Taxonomy" id="886293"/>
    <lineage>
        <taxon>Bacteria</taxon>
        <taxon>Pseudomonadati</taxon>
        <taxon>Planctomycetota</taxon>
        <taxon>Planctomycetia</taxon>
        <taxon>Isosphaerales</taxon>
        <taxon>Isosphaeraceae</taxon>
        <taxon>Singulisphaera</taxon>
    </lineage>
</organism>
<evidence type="ECO:0000313" key="1">
    <source>
        <dbReference type="EMBL" id="AGA30984.1"/>
    </source>
</evidence>
<dbReference type="STRING" id="886293.Sinac_6928"/>
<sequence>MASTGLATDSAVRSMMLSILSNAGMPTQSVVVTIQNLDTPGAIDLSYAKRGDRIQVSVSVPSGDVQWLNSPKPLGAAPTWAASSVWCYVKESS</sequence>
<protein>
    <submittedName>
        <fullName evidence="1">Uncharacterized protein</fullName>
    </submittedName>
</protein>
<keyword evidence="2" id="KW-1185">Reference proteome</keyword>
<proteinExistence type="predicted"/>
<dbReference type="KEGG" id="saci:Sinac_6928"/>